<organism evidence="2 3">
    <name type="scientific">Polaromonas eurypsychrophila</name>
    <dbReference type="NCBI Taxonomy" id="1614635"/>
    <lineage>
        <taxon>Bacteria</taxon>
        <taxon>Pseudomonadati</taxon>
        <taxon>Pseudomonadota</taxon>
        <taxon>Betaproteobacteria</taxon>
        <taxon>Burkholderiales</taxon>
        <taxon>Comamonadaceae</taxon>
        <taxon>Polaromonas</taxon>
    </lineage>
</organism>
<feature type="transmembrane region" description="Helical" evidence="1">
    <location>
        <begin position="72"/>
        <end position="93"/>
    </location>
</feature>
<proteinExistence type="predicted"/>
<feature type="transmembrane region" description="Helical" evidence="1">
    <location>
        <begin position="46"/>
        <end position="65"/>
    </location>
</feature>
<dbReference type="EMBL" id="BMIG01000012">
    <property type="protein sequence ID" value="GGB06711.1"/>
    <property type="molecule type" value="Genomic_DNA"/>
</dbReference>
<name>A0A916SLX1_9BURK</name>
<comment type="caution">
    <text evidence="2">The sequence shown here is derived from an EMBL/GenBank/DDBJ whole genome shotgun (WGS) entry which is preliminary data.</text>
</comment>
<feature type="transmembrane region" description="Helical" evidence="1">
    <location>
        <begin position="12"/>
        <end position="34"/>
    </location>
</feature>
<keyword evidence="1" id="KW-0472">Membrane</keyword>
<evidence type="ECO:0000313" key="3">
    <source>
        <dbReference type="Proteomes" id="UP000620596"/>
    </source>
</evidence>
<keyword evidence="1" id="KW-0812">Transmembrane</keyword>
<dbReference type="Proteomes" id="UP000620596">
    <property type="component" value="Unassembled WGS sequence"/>
</dbReference>
<reference evidence="2" key="2">
    <citation type="submission" date="2020-09" db="EMBL/GenBank/DDBJ databases">
        <authorList>
            <person name="Sun Q."/>
            <person name="Zhou Y."/>
        </authorList>
    </citation>
    <scope>NUCLEOTIDE SEQUENCE</scope>
    <source>
        <strain evidence="2">CGMCC 1.15322</strain>
    </source>
</reference>
<sequence>MPHPPLSKHIQLLVLVFFVANLTHFVHNAEYIAYYPGLPHWLTREQIYLAWVAGASVGLSGLLVYRTKLRVLGLTLVTAYGALGIDGLAHYTLALCSDHTLATNLTIWFEVLAGLSLLLASAALIGRHISMRVTAKS</sequence>
<feature type="transmembrane region" description="Helical" evidence="1">
    <location>
        <begin position="105"/>
        <end position="126"/>
    </location>
</feature>
<evidence type="ECO:0000313" key="2">
    <source>
        <dbReference type="EMBL" id="GGB06711.1"/>
    </source>
</evidence>
<accession>A0A916SLX1</accession>
<evidence type="ECO:0000256" key="1">
    <source>
        <dbReference type="SAM" id="Phobius"/>
    </source>
</evidence>
<dbReference type="AlphaFoldDB" id="A0A916SLX1"/>
<keyword evidence="1" id="KW-1133">Transmembrane helix</keyword>
<gene>
    <name evidence="2" type="ORF">GCM10011496_29490</name>
</gene>
<keyword evidence="3" id="KW-1185">Reference proteome</keyword>
<protein>
    <submittedName>
        <fullName evidence="2">Uncharacterized protein</fullName>
    </submittedName>
</protein>
<reference evidence="2" key="1">
    <citation type="journal article" date="2014" name="Int. J. Syst. Evol. Microbiol.">
        <title>Complete genome sequence of Corynebacterium casei LMG S-19264T (=DSM 44701T), isolated from a smear-ripened cheese.</title>
        <authorList>
            <consortium name="US DOE Joint Genome Institute (JGI-PGF)"/>
            <person name="Walter F."/>
            <person name="Albersmeier A."/>
            <person name="Kalinowski J."/>
            <person name="Ruckert C."/>
        </authorList>
    </citation>
    <scope>NUCLEOTIDE SEQUENCE</scope>
    <source>
        <strain evidence="2">CGMCC 1.15322</strain>
    </source>
</reference>